<evidence type="ECO:0000256" key="1">
    <source>
        <dbReference type="ARBA" id="ARBA00008361"/>
    </source>
</evidence>
<dbReference type="InterPro" id="IPR051052">
    <property type="entry name" value="Diverse_substrate_MTase"/>
</dbReference>
<proteinExistence type="evidence at transcript level"/>
<feature type="domain" description="Methyltransferase type 11" evidence="4">
    <location>
        <begin position="59"/>
        <end position="151"/>
    </location>
</feature>
<comment type="similarity">
    <text evidence="1">Belongs to the methyltransferase superfamily.</text>
</comment>
<dbReference type="Pfam" id="PF08241">
    <property type="entry name" value="Methyltransf_11"/>
    <property type="match status" value="1"/>
</dbReference>
<keyword evidence="3 5" id="KW-0808">Transferase</keyword>
<reference evidence="5" key="1">
    <citation type="submission" date="2017-11" db="EMBL/GenBank/DDBJ databases">
        <title>The sensing device of the deep-sea amphipod.</title>
        <authorList>
            <person name="Kobayashi H."/>
            <person name="Nagahama T."/>
            <person name="Arai W."/>
            <person name="Sasagawa Y."/>
            <person name="Umeda M."/>
            <person name="Hayashi T."/>
            <person name="Nikaido I."/>
            <person name="Watanabe H."/>
            <person name="Oguri K."/>
            <person name="Kitazato H."/>
            <person name="Fujioka K."/>
            <person name="Kido Y."/>
            <person name="Takami H."/>
        </authorList>
    </citation>
    <scope>NUCLEOTIDE SEQUENCE</scope>
    <source>
        <tissue evidence="5">Whole body</tissue>
    </source>
</reference>
<evidence type="ECO:0000313" key="5">
    <source>
        <dbReference type="EMBL" id="LAC27041.1"/>
    </source>
</evidence>
<dbReference type="AlphaFoldDB" id="A0A6A7G8P1"/>
<organism evidence="5">
    <name type="scientific">Hirondellea gigas</name>
    <dbReference type="NCBI Taxonomy" id="1518452"/>
    <lineage>
        <taxon>Eukaryota</taxon>
        <taxon>Metazoa</taxon>
        <taxon>Ecdysozoa</taxon>
        <taxon>Arthropoda</taxon>
        <taxon>Crustacea</taxon>
        <taxon>Multicrustacea</taxon>
        <taxon>Malacostraca</taxon>
        <taxon>Eumalacostraca</taxon>
        <taxon>Peracarida</taxon>
        <taxon>Amphipoda</taxon>
        <taxon>Amphilochidea</taxon>
        <taxon>Lysianassida</taxon>
        <taxon>Lysianassidira</taxon>
        <taxon>Lysianassoidea</taxon>
        <taxon>Lysianassidae</taxon>
        <taxon>Hirondellea</taxon>
    </lineage>
</organism>
<dbReference type="GO" id="GO:0032259">
    <property type="term" value="P:methylation"/>
    <property type="evidence" value="ECO:0007669"/>
    <property type="project" value="UniProtKB-KW"/>
</dbReference>
<dbReference type="PANTHER" id="PTHR44942:SF4">
    <property type="entry name" value="METHYLTRANSFERASE TYPE 11 DOMAIN-CONTAINING PROTEIN"/>
    <property type="match status" value="1"/>
</dbReference>
<dbReference type="GO" id="GO:0008757">
    <property type="term" value="F:S-adenosylmethionine-dependent methyltransferase activity"/>
    <property type="evidence" value="ECO:0007669"/>
    <property type="project" value="InterPro"/>
</dbReference>
<evidence type="ECO:0000259" key="4">
    <source>
        <dbReference type="Pfam" id="PF08241"/>
    </source>
</evidence>
<dbReference type="InterPro" id="IPR013216">
    <property type="entry name" value="Methyltransf_11"/>
</dbReference>
<dbReference type="CDD" id="cd02440">
    <property type="entry name" value="AdoMet_MTases"/>
    <property type="match status" value="1"/>
</dbReference>
<dbReference type="PANTHER" id="PTHR44942">
    <property type="entry name" value="METHYLTRANSF_11 DOMAIN-CONTAINING PROTEIN"/>
    <property type="match status" value="1"/>
</dbReference>
<dbReference type="EMBL" id="IACT01007929">
    <property type="protein sequence ID" value="LAC27041.1"/>
    <property type="molecule type" value="mRNA"/>
</dbReference>
<dbReference type="SUPFAM" id="SSF53335">
    <property type="entry name" value="S-adenosyl-L-methionine-dependent methyltransferases"/>
    <property type="match status" value="1"/>
</dbReference>
<accession>A0A6A7G8P1</accession>
<dbReference type="InterPro" id="IPR029063">
    <property type="entry name" value="SAM-dependent_MTases_sf"/>
</dbReference>
<name>A0A6A7G8P1_9CRUS</name>
<sequence>MAESGGSEQDGHDMVFADASLAQRYITFRPQPPQALVQRVTQHWKAGLKGQLPEKSVLVDVGCGSGQSCHQFAEHFDTVVGVDISPDQLQQGRERYKHLLNVSFVEGSAEDLPFAASSVDVITVCAAAHWFQLQNFYRQVDGVLRPGGVLAVYSYWNAYPIYNSICLRDTIMQVWEGLGFWPQQHQHLRTGYTALPAAYADDVYVSAAEGGFEVSHPSDLAGLLGYCSSWSALLKYQQKHGEEALQDYLKQAKQQLQKAMGTTEENPSITLRFRYFMRMWRKPLVL</sequence>
<evidence type="ECO:0000256" key="2">
    <source>
        <dbReference type="ARBA" id="ARBA00022603"/>
    </source>
</evidence>
<evidence type="ECO:0000256" key="3">
    <source>
        <dbReference type="ARBA" id="ARBA00022679"/>
    </source>
</evidence>
<keyword evidence="2 5" id="KW-0489">Methyltransferase</keyword>
<protein>
    <submittedName>
        <fullName evidence="5">Methyltransferase DDB_G0268948</fullName>
    </submittedName>
</protein>
<dbReference type="Gene3D" id="3.40.50.150">
    <property type="entry name" value="Vaccinia Virus protein VP39"/>
    <property type="match status" value="1"/>
</dbReference>